<feature type="transmembrane region" description="Helical" evidence="6">
    <location>
        <begin position="72"/>
        <end position="90"/>
    </location>
</feature>
<evidence type="ECO:0000256" key="5">
    <source>
        <dbReference type="ARBA" id="ARBA00023136"/>
    </source>
</evidence>
<keyword evidence="8" id="KW-1185">Reference proteome</keyword>
<feature type="transmembrane region" description="Helical" evidence="6">
    <location>
        <begin position="220"/>
        <end position="243"/>
    </location>
</feature>
<protein>
    <submittedName>
        <fullName evidence="7">Bax inhibitor-1/YccA family protein</fullName>
    </submittedName>
</protein>
<comment type="subcellular location">
    <subcellularLocation>
        <location evidence="1">Membrane</location>
        <topology evidence="1">Multi-pass membrane protein</topology>
    </subcellularLocation>
</comment>
<name>A0ABY7TYF5_9SPHN</name>
<feature type="transmembrane region" description="Helical" evidence="6">
    <location>
        <begin position="158"/>
        <end position="176"/>
    </location>
</feature>
<organism evidence="7 8">
    <name type="scientific">Novosphingobium humi</name>
    <dbReference type="NCBI Taxonomy" id="2282397"/>
    <lineage>
        <taxon>Bacteria</taxon>
        <taxon>Pseudomonadati</taxon>
        <taxon>Pseudomonadota</taxon>
        <taxon>Alphaproteobacteria</taxon>
        <taxon>Sphingomonadales</taxon>
        <taxon>Sphingomonadaceae</taxon>
        <taxon>Novosphingobium</taxon>
    </lineage>
</organism>
<accession>A0ABY7TYF5</accession>
<feature type="transmembrane region" description="Helical" evidence="6">
    <location>
        <begin position="102"/>
        <end position="121"/>
    </location>
</feature>
<dbReference type="CDD" id="cd10432">
    <property type="entry name" value="BI-1-like_bacterial"/>
    <property type="match status" value="1"/>
</dbReference>
<reference evidence="7 8" key="1">
    <citation type="submission" date="2023-02" db="EMBL/GenBank/DDBJ databases">
        <title>Genome sequence of Novosphingobium humi KACC 19094.</title>
        <authorList>
            <person name="Kim S."/>
            <person name="Heo J."/>
            <person name="Kwon S.-W."/>
        </authorList>
    </citation>
    <scope>NUCLEOTIDE SEQUENCE [LARGE SCALE GENOMIC DNA]</scope>
    <source>
        <strain evidence="7 8">KACC 19094</strain>
    </source>
</reference>
<dbReference type="RefSeq" id="WP_168602267.1">
    <property type="nucleotide sequence ID" value="NZ_CP103868.1"/>
</dbReference>
<evidence type="ECO:0000313" key="7">
    <source>
        <dbReference type="EMBL" id="WCT78066.1"/>
    </source>
</evidence>
<evidence type="ECO:0000256" key="4">
    <source>
        <dbReference type="ARBA" id="ARBA00022989"/>
    </source>
</evidence>
<evidence type="ECO:0000256" key="1">
    <source>
        <dbReference type="ARBA" id="ARBA00004141"/>
    </source>
</evidence>
<feature type="transmembrane region" description="Helical" evidence="6">
    <location>
        <begin position="182"/>
        <end position="199"/>
    </location>
</feature>
<comment type="similarity">
    <text evidence="2 6">Belongs to the BI1 family.</text>
</comment>
<keyword evidence="4 6" id="KW-1133">Transmembrane helix</keyword>
<feature type="transmembrane region" description="Helical" evidence="6">
    <location>
        <begin position="127"/>
        <end position="146"/>
    </location>
</feature>
<dbReference type="Pfam" id="PF01027">
    <property type="entry name" value="Bax1-I"/>
    <property type="match status" value="1"/>
</dbReference>
<dbReference type="PANTHER" id="PTHR23291:SF50">
    <property type="entry name" value="PROTEIN LIFEGUARD 4"/>
    <property type="match status" value="1"/>
</dbReference>
<keyword evidence="3 6" id="KW-0812">Transmembrane</keyword>
<dbReference type="InterPro" id="IPR006214">
    <property type="entry name" value="Bax_inhibitor_1-related"/>
</dbReference>
<sequence length="247" mass="26507">MAIWNDPQPTQTGFGASSRMNAGYVDAAALDTGLRKYMLSIYNYMASAVMLSGIVALLFVQSGLAAQVFVTPLRWLIVLAPLGFVFAMSAGMGRMQSSTLKACFWGFAVAMGLSMSSIFLVYTGPSIALTFFATAGSFAGLSLVGYTTKKNLSGMGSFLIMGLFGLIIASLISMFFHVPGMAFAISVLGVLIFAGLTAYDTQQLKMSYVQVAGTPYAERVAIMGALTLYLDFINMFQFLLSFLGDRR</sequence>
<evidence type="ECO:0000313" key="8">
    <source>
        <dbReference type="Proteomes" id="UP001218231"/>
    </source>
</evidence>
<dbReference type="PANTHER" id="PTHR23291">
    <property type="entry name" value="BAX INHIBITOR-RELATED"/>
    <property type="match status" value="1"/>
</dbReference>
<dbReference type="Proteomes" id="UP001218231">
    <property type="component" value="Chromosome"/>
</dbReference>
<gene>
    <name evidence="7" type="ORF">PQ457_03580</name>
</gene>
<proteinExistence type="inferred from homology"/>
<feature type="transmembrane region" description="Helical" evidence="6">
    <location>
        <begin position="41"/>
        <end position="60"/>
    </location>
</feature>
<keyword evidence="5 6" id="KW-0472">Membrane</keyword>
<evidence type="ECO:0000256" key="3">
    <source>
        <dbReference type="ARBA" id="ARBA00022692"/>
    </source>
</evidence>
<dbReference type="EMBL" id="CP117417">
    <property type="protein sequence ID" value="WCT78066.1"/>
    <property type="molecule type" value="Genomic_DNA"/>
</dbReference>
<evidence type="ECO:0000256" key="2">
    <source>
        <dbReference type="ARBA" id="ARBA00010350"/>
    </source>
</evidence>
<evidence type="ECO:0000256" key="6">
    <source>
        <dbReference type="RuleBase" id="RU004379"/>
    </source>
</evidence>